<feature type="transmembrane region" description="Helical" evidence="1">
    <location>
        <begin position="46"/>
        <end position="66"/>
    </location>
</feature>
<evidence type="ECO:0008006" key="4">
    <source>
        <dbReference type="Google" id="ProtNLM"/>
    </source>
</evidence>
<keyword evidence="1" id="KW-1133">Transmembrane helix</keyword>
<dbReference type="Gene3D" id="1.25.40.10">
    <property type="entry name" value="Tetratricopeptide repeat domain"/>
    <property type="match status" value="1"/>
</dbReference>
<dbReference type="SUPFAM" id="SSF48452">
    <property type="entry name" value="TPR-like"/>
    <property type="match status" value="1"/>
</dbReference>
<reference evidence="2 3" key="1">
    <citation type="submission" date="2020-05" db="EMBL/GenBank/DDBJ databases">
        <title>Parvularcula mediterraneae sp. nov., isolated from polypropylene straw from shallow seawater of the seashore of Laganas in Zakynthos island, Greece.</title>
        <authorList>
            <person name="Szabo I."/>
            <person name="Al-Omari J."/>
            <person name="Rado J."/>
            <person name="Szerdahelyi G.S."/>
        </authorList>
    </citation>
    <scope>NUCLEOTIDE SEQUENCE [LARGE SCALE GENOMIC DNA]</scope>
    <source>
        <strain evidence="2 3">ZS-1/3</strain>
    </source>
</reference>
<sequence>MLKFFVELRRRSVFRVAGGYAVLAWLLIQLAIALEATLLLPAWFDSGVTVLLILGFPVAVILAWAFEMTPQGIKRTDYDPDADPDHEHLRLRVADGVIAIALVALVGLTTWNLTRETPRSVEVPLGEVAASALTEEPERTVPEGPSSIAVLPFADMSAAQDQAYFSDGIAEEILNALVRIDGLRVAGRTSAFAFKGSERTLSEIGETLNVGHILEGSVRKDGDRVRITATLIEADTGFNLWSDTFNETLDNVWDTQEQIARAVARELKGMMTESGGERLADQLTDDPVAYDLFLRGRDLVNQAWGIDTLPRAVLFLQQAVERDPEFVAAWELLSYANFLLPTYSRVQSQDPYMATAEEAARKVIALEPTDPAGHSLIASLRLADNRFAEALKRSALVRKLGPDDPEANYGHGYRLSVIGNSRDALPLLDEALDANPSSGLWLNAQAVARLNAGDLEGARQSAERSFELGFPGAAFIIGDIMLIEGKKRAAYDYLIEAYDSLSYIAPEFADRDQWVLAGRALYLEEKPAQALALRRVTEARAAPEIAMSTSIMNALLSMGEAELFMEAFEAEPYANGSYVLSRLWDGREATTKIRTHPDFPQWADQVGLVEAWQQFGWPEKCTPRSGTDGSDGQFTCV</sequence>
<proteinExistence type="predicted"/>
<accession>A0A7Y3RL62</accession>
<dbReference type="EMBL" id="JABFCX010000002">
    <property type="protein sequence ID" value="NNU16124.1"/>
    <property type="molecule type" value="Genomic_DNA"/>
</dbReference>
<evidence type="ECO:0000313" key="2">
    <source>
        <dbReference type="EMBL" id="NNU16124.1"/>
    </source>
</evidence>
<keyword evidence="1" id="KW-0472">Membrane</keyword>
<name>A0A7Y3RL62_9PROT</name>
<gene>
    <name evidence="2" type="ORF">HK107_07290</name>
</gene>
<keyword evidence="3" id="KW-1185">Reference proteome</keyword>
<dbReference type="AlphaFoldDB" id="A0A7Y3RL62"/>
<dbReference type="InterPro" id="IPR011990">
    <property type="entry name" value="TPR-like_helical_dom_sf"/>
</dbReference>
<protein>
    <recommendedName>
        <fullName evidence="4">Tetratricopeptide repeat protein</fullName>
    </recommendedName>
</protein>
<evidence type="ECO:0000256" key="1">
    <source>
        <dbReference type="SAM" id="Phobius"/>
    </source>
</evidence>
<feature type="transmembrane region" description="Helical" evidence="1">
    <location>
        <begin position="93"/>
        <end position="113"/>
    </location>
</feature>
<organism evidence="2 3">
    <name type="scientific">Parvularcula mediterranea</name>
    <dbReference type="NCBI Taxonomy" id="2732508"/>
    <lineage>
        <taxon>Bacteria</taxon>
        <taxon>Pseudomonadati</taxon>
        <taxon>Pseudomonadota</taxon>
        <taxon>Alphaproteobacteria</taxon>
        <taxon>Parvularculales</taxon>
        <taxon>Parvularculaceae</taxon>
        <taxon>Parvularcula</taxon>
    </lineage>
</organism>
<dbReference type="Gene3D" id="3.40.50.10070">
    <property type="entry name" value="TolB, N-terminal domain"/>
    <property type="match status" value="1"/>
</dbReference>
<dbReference type="Proteomes" id="UP000536835">
    <property type="component" value="Unassembled WGS sequence"/>
</dbReference>
<dbReference type="RefSeq" id="WP_173198094.1">
    <property type="nucleotide sequence ID" value="NZ_JABFCX010000002.1"/>
</dbReference>
<evidence type="ECO:0000313" key="3">
    <source>
        <dbReference type="Proteomes" id="UP000536835"/>
    </source>
</evidence>
<feature type="transmembrane region" description="Helical" evidence="1">
    <location>
        <begin position="12"/>
        <end position="34"/>
    </location>
</feature>
<keyword evidence="1" id="KW-0812">Transmembrane</keyword>
<comment type="caution">
    <text evidence="2">The sequence shown here is derived from an EMBL/GenBank/DDBJ whole genome shotgun (WGS) entry which is preliminary data.</text>
</comment>